<feature type="region of interest" description="Disordered" evidence="1">
    <location>
        <begin position="132"/>
        <end position="166"/>
    </location>
</feature>
<feature type="non-terminal residue" evidence="2">
    <location>
        <position position="1"/>
    </location>
</feature>
<feature type="region of interest" description="Disordered" evidence="1">
    <location>
        <begin position="1"/>
        <end position="46"/>
    </location>
</feature>
<feature type="compositionally biased region" description="Basic and acidic residues" evidence="1">
    <location>
        <begin position="141"/>
        <end position="158"/>
    </location>
</feature>
<reference evidence="2" key="1">
    <citation type="submission" date="2023-03" db="EMBL/GenBank/DDBJ databases">
        <title>Massive genome expansion in bonnet fungi (Mycena s.s.) driven by repeated elements and novel gene families across ecological guilds.</title>
        <authorList>
            <consortium name="Lawrence Berkeley National Laboratory"/>
            <person name="Harder C.B."/>
            <person name="Miyauchi S."/>
            <person name="Viragh M."/>
            <person name="Kuo A."/>
            <person name="Thoen E."/>
            <person name="Andreopoulos B."/>
            <person name="Lu D."/>
            <person name="Skrede I."/>
            <person name="Drula E."/>
            <person name="Henrissat B."/>
            <person name="Morin E."/>
            <person name="Kohler A."/>
            <person name="Barry K."/>
            <person name="LaButti K."/>
            <person name="Morin E."/>
            <person name="Salamov A."/>
            <person name="Lipzen A."/>
            <person name="Mereny Z."/>
            <person name="Hegedus B."/>
            <person name="Baldrian P."/>
            <person name="Stursova M."/>
            <person name="Weitz H."/>
            <person name="Taylor A."/>
            <person name="Grigoriev I.V."/>
            <person name="Nagy L.G."/>
            <person name="Martin F."/>
            <person name="Kauserud H."/>
        </authorList>
    </citation>
    <scope>NUCLEOTIDE SEQUENCE</scope>
    <source>
        <strain evidence="2">CBHHK182m</strain>
    </source>
</reference>
<keyword evidence="3" id="KW-1185">Reference proteome</keyword>
<feature type="compositionally biased region" description="Basic residues" evidence="1">
    <location>
        <begin position="26"/>
        <end position="44"/>
    </location>
</feature>
<feature type="compositionally biased region" description="Basic residues" evidence="1">
    <location>
        <begin position="243"/>
        <end position="255"/>
    </location>
</feature>
<dbReference type="EMBL" id="JARKIB010000147">
    <property type="protein sequence ID" value="KAJ7732124.1"/>
    <property type="molecule type" value="Genomic_DNA"/>
</dbReference>
<dbReference type="AlphaFoldDB" id="A0AAD7I068"/>
<gene>
    <name evidence="2" type="ORF">B0H16DRAFT_180072</name>
</gene>
<proteinExistence type="predicted"/>
<evidence type="ECO:0000256" key="1">
    <source>
        <dbReference type="SAM" id="MobiDB-lite"/>
    </source>
</evidence>
<feature type="region of interest" description="Disordered" evidence="1">
    <location>
        <begin position="234"/>
        <end position="255"/>
    </location>
</feature>
<organism evidence="2 3">
    <name type="scientific">Mycena metata</name>
    <dbReference type="NCBI Taxonomy" id="1033252"/>
    <lineage>
        <taxon>Eukaryota</taxon>
        <taxon>Fungi</taxon>
        <taxon>Dikarya</taxon>
        <taxon>Basidiomycota</taxon>
        <taxon>Agaricomycotina</taxon>
        <taxon>Agaricomycetes</taxon>
        <taxon>Agaricomycetidae</taxon>
        <taxon>Agaricales</taxon>
        <taxon>Marasmiineae</taxon>
        <taxon>Mycenaceae</taxon>
        <taxon>Mycena</taxon>
    </lineage>
</organism>
<accession>A0AAD7I068</accession>
<sequence length="255" mass="29458">LRSHLHLKAQDSAEDESGSESDLPKQRKRKPRALNKVNHSKGGWRRIGSSHTAEIYKTFEGWHNDYAPHGYETADNLVDVKHVGHPVDRPRDIRARPFIVQWITPDRDVPQQFSNDPRPVFRVEYRCSGNCGDVAPSDEDSQNHSDSDRAPVKEHQDLPVKNSKKRYQKRTCPQTVVIHVEVYSDDLSKAVIYRRGTHWETPEEYLKSSEHIRQCIMEYASLANMTAGRIKRRNTAVSSSQRHSSRKHCYQHPTC</sequence>
<evidence type="ECO:0000313" key="3">
    <source>
        <dbReference type="Proteomes" id="UP001215598"/>
    </source>
</evidence>
<evidence type="ECO:0000313" key="2">
    <source>
        <dbReference type="EMBL" id="KAJ7732124.1"/>
    </source>
</evidence>
<name>A0AAD7I068_9AGAR</name>
<protein>
    <submittedName>
        <fullName evidence="2">Uncharacterized protein</fullName>
    </submittedName>
</protein>
<dbReference type="Proteomes" id="UP001215598">
    <property type="component" value="Unassembled WGS sequence"/>
</dbReference>
<comment type="caution">
    <text evidence="2">The sequence shown here is derived from an EMBL/GenBank/DDBJ whole genome shotgun (WGS) entry which is preliminary data.</text>
</comment>